<dbReference type="Proteomes" id="UP000887574">
    <property type="component" value="Unplaced"/>
</dbReference>
<proteinExistence type="predicted"/>
<dbReference type="WBParaSite" id="jg9235">
    <property type="protein sequence ID" value="jg9235"/>
    <property type="gene ID" value="jg9235"/>
</dbReference>
<accession>A0A915EQ74</accession>
<protein>
    <submittedName>
        <fullName evidence="2">Uncharacterized protein</fullName>
    </submittedName>
</protein>
<dbReference type="AlphaFoldDB" id="A0A915EQ74"/>
<keyword evidence="1" id="KW-1185">Reference proteome</keyword>
<reference evidence="2" key="1">
    <citation type="submission" date="2022-11" db="UniProtKB">
        <authorList>
            <consortium name="WormBaseParasite"/>
        </authorList>
    </citation>
    <scope>IDENTIFICATION</scope>
</reference>
<name>A0A915EQ74_9BILA</name>
<evidence type="ECO:0000313" key="2">
    <source>
        <dbReference type="WBParaSite" id="jg9235"/>
    </source>
</evidence>
<evidence type="ECO:0000313" key="1">
    <source>
        <dbReference type="Proteomes" id="UP000887574"/>
    </source>
</evidence>
<sequence>MSEMTVAKTVDKLTSVWKMNESANIGKKKEGTKNPIRKIEDVRKRRDLYMEIFSEPNDVLKQAFVELLNGFFVLFKTLWQSARMVMQLPTSHS</sequence>
<organism evidence="1 2">
    <name type="scientific">Ditylenchus dipsaci</name>
    <dbReference type="NCBI Taxonomy" id="166011"/>
    <lineage>
        <taxon>Eukaryota</taxon>
        <taxon>Metazoa</taxon>
        <taxon>Ecdysozoa</taxon>
        <taxon>Nematoda</taxon>
        <taxon>Chromadorea</taxon>
        <taxon>Rhabditida</taxon>
        <taxon>Tylenchina</taxon>
        <taxon>Tylenchomorpha</taxon>
        <taxon>Sphaerularioidea</taxon>
        <taxon>Anguinidae</taxon>
        <taxon>Anguininae</taxon>
        <taxon>Ditylenchus</taxon>
    </lineage>
</organism>